<dbReference type="AlphaFoldDB" id="R4WP10"/>
<keyword evidence="9" id="KW-1185">Reference proteome</keyword>
<name>R4WP10_9BURK</name>
<dbReference type="InterPro" id="IPR016211">
    <property type="entry name" value="Glu/Phe/Leu/Val/Trp_DH_bac/arc"/>
</dbReference>
<evidence type="ECO:0000313" key="9">
    <source>
        <dbReference type="Proteomes" id="UP000013966"/>
    </source>
</evidence>
<dbReference type="Gene3D" id="3.40.50.720">
    <property type="entry name" value="NAD(P)-binding Rossmann-like Domain"/>
    <property type="match status" value="1"/>
</dbReference>
<evidence type="ECO:0000256" key="5">
    <source>
        <dbReference type="PIRSR" id="PIRSR000188-2"/>
    </source>
</evidence>
<dbReference type="PATRIC" id="fig|758793.3.peg.4627"/>
<evidence type="ECO:0000256" key="2">
    <source>
        <dbReference type="ARBA" id="ARBA00023002"/>
    </source>
</evidence>
<organism evidence="8 9">
    <name type="scientific">Caballeronia insecticola</name>
    <dbReference type="NCBI Taxonomy" id="758793"/>
    <lineage>
        <taxon>Bacteria</taxon>
        <taxon>Pseudomonadati</taxon>
        <taxon>Pseudomonadota</taxon>
        <taxon>Betaproteobacteria</taxon>
        <taxon>Burkholderiales</taxon>
        <taxon>Burkholderiaceae</taxon>
        <taxon>Caballeronia</taxon>
    </lineage>
</organism>
<sequence length="357" mass="37159">MEPEVSDLAIPTDHEVFQIKPGKRTGLPVMIGVHSTALGPAIGGLRIKTYDDSAAGIADVLRLSQAMTLKAAAIDNGSGGGKTVVPLPKDFMLTPQIKEAILLDVADHVHELGGIYHVAPDVGTGPLDIDVIRRRTPFAGGYSKEAGGAGGTTYGTYIGLDTAIRAAVRRVLNTTSMKGARVSIVGLGGIGTLIARDYAAEGAVLTVSDIDLSRRDFAEEIGAKWVTPEDALLADCDVLAPCALGGLLTHCKVPTLSAKIICGAANNQLATDDVADALKARGIVYVPDFIANAGGLMYASGIEFHHRSEAGSETHTREGIARNVDIVLSEAERSVLSTHSIAIDLALARLDAASKPV</sequence>
<dbReference type="GO" id="GO:0000166">
    <property type="term" value="F:nucleotide binding"/>
    <property type="evidence" value="ECO:0007669"/>
    <property type="project" value="UniProtKB-KW"/>
</dbReference>
<evidence type="ECO:0000256" key="4">
    <source>
        <dbReference type="PIRSR" id="PIRSR000188-1"/>
    </source>
</evidence>
<dbReference type="Pfam" id="PF02812">
    <property type="entry name" value="ELFV_dehydrog_N"/>
    <property type="match status" value="1"/>
</dbReference>
<dbReference type="PIRSF" id="PIRSF000188">
    <property type="entry name" value="Phe_leu_dh"/>
    <property type="match status" value="1"/>
</dbReference>
<dbReference type="SUPFAM" id="SSF51735">
    <property type="entry name" value="NAD(P)-binding Rossmann-fold domains"/>
    <property type="match status" value="1"/>
</dbReference>
<dbReference type="InterPro" id="IPR006096">
    <property type="entry name" value="Glu/Leu/Phe/Val/Trp_DH_C"/>
</dbReference>
<dbReference type="EMBL" id="AP013060">
    <property type="protein sequence ID" value="BAN26388.1"/>
    <property type="molecule type" value="Genomic_DNA"/>
</dbReference>
<dbReference type="InterPro" id="IPR006097">
    <property type="entry name" value="Glu/Leu/Phe/Val/Trp_DH_dimer"/>
</dbReference>
<feature type="domain" description="Glutamate/phenylalanine/leucine/valine/L-tryptophan dehydrogenase C-terminal" evidence="7">
    <location>
        <begin position="148"/>
        <end position="355"/>
    </location>
</feature>
<dbReference type="Pfam" id="PF00208">
    <property type="entry name" value="ELFV_dehydrog"/>
    <property type="match status" value="1"/>
</dbReference>
<dbReference type="GO" id="GO:0006520">
    <property type="term" value="P:amino acid metabolic process"/>
    <property type="evidence" value="ECO:0007669"/>
    <property type="project" value="InterPro"/>
</dbReference>
<dbReference type="InterPro" id="IPR036291">
    <property type="entry name" value="NAD(P)-bd_dom_sf"/>
</dbReference>
<reference evidence="8 9" key="2">
    <citation type="journal article" date="2018" name="Int. J. Syst. Evol. Microbiol.">
        <title>Burkholderia insecticola sp. nov., a gut symbiotic bacterium of the bean bug Riptortus pedestris.</title>
        <authorList>
            <person name="Takeshita K."/>
            <person name="Tamaki H."/>
            <person name="Ohbayashi T."/>
            <person name="Meng X.-Y."/>
            <person name="Sone T."/>
            <person name="Mitani Y."/>
            <person name="Peeters C."/>
            <person name="Kikuchi Y."/>
            <person name="Vandamme P."/>
        </authorList>
    </citation>
    <scope>NUCLEOTIDE SEQUENCE [LARGE SCALE GENOMIC DNA]</scope>
    <source>
        <strain evidence="8">RPE64</strain>
    </source>
</reference>
<dbReference type="PANTHER" id="PTHR42722:SF1">
    <property type="entry name" value="VALINE DEHYDROGENASE"/>
    <property type="match status" value="1"/>
</dbReference>
<reference evidence="8 9" key="1">
    <citation type="journal article" date="2013" name="Genome Announc.">
        <title>Complete Genome Sequence of Burkholderia sp. Strain RPE64, Bacterial Symbiont of the Bean Bug Riptortus pedestris.</title>
        <authorList>
            <person name="Shibata T.F."/>
            <person name="Maeda T."/>
            <person name="Nikoh N."/>
            <person name="Yamaguchi K."/>
            <person name="Oshima K."/>
            <person name="Hattori M."/>
            <person name="Nishiyama T."/>
            <person name="Hasebe M."/>
            <person name="Fukatsu T."/>
            <person name="Kikuchi Y."/>
            <person name="Shigenobu S."/>
        </authorList>
    </citation>
    <scope>NUCLEOTIDE SEQUENCE [LARGE SCALE GENOMIC DNA]</scope>
</reference>
<keyword evidence="3 5" id="KW-0520">NAD</keyword>
<comment type="similarity">
    <text evidence="1 6">Belongs to the Glu/Leu/Phe/Val dehydrogenases family.</text>
</comment>
<proteinExistence type="inferred from homology"/>
<dbReference type="Proteomes" id="UP000013966">
    <property type="component" value="Chromosome 3"/>
</dbReference>
<keyword evidence="2 6" id="KW-0560">Oxidoreductase</keyword>
<dbReference type="Gene3D" id="3.40.50.10860">
    <property type="entry name" value="Leucine Dehydrogenase, chain A, domain 1"/>
    <property type="match status" value="1"/>
</dbReference>
<evidence type="ECO:0000313" key="8">
    <source>
        <dbReference type="EMBL" id="BAN26388.1"/>
    </source>
</evidence>
<dbReference type="InterPro" id="IPR046346">
    <property type="entry name" value="Aminoacid_DH-like_N_sf"/>
</dbReference>
<evidence type="ECO:0000256" key="3">
    <source>
        <dbReference type="ARBA" id="ARBA00023027"/>
    </source>
</evidence>
<dbReference type="HOGENOM" id="CLU_025763_0_0_4"/>
<accession>R4WP10</accession>
<evidence type="ECO:0000256" key="6">
    <source>
        <dbReference type="RuleBase" id="RU004417"/>
    </source>
</evidence>
<protein>
    <submittedName>
        <fullName evidence="8">Putative Glu/Leu/Phe/Val dehydrogenase</fullName>
    </submittedName>
</protein>
<gene>
    <name evidence="8" type="ORF">BRPE64_CCDS03050</name>
</gene>
<dbReference type="InterPro" id="IPR006095">
    <property type="entry name" value="Glu/Leu/Phe/Val/Trp_DH"/>
</dbReference>
<dbReference type="KEGG" id="buo:BRPE64_CCDS03050"/>
<dbReference type="SUPFAM" id="SSF53223">
    <property type="entry name" value="Aminoacid dehydrogenase-like, N-terminal domain"/>
    <property type="match status" value="1"/>
</dbReference>
<feature type="binding site" evidence="5">
    <location>
        <begin position="186"/>
        <end position="191"/>
    </location>
    <ligand>
        <name>NAD(+)</name>
        <dbReference type="ChEBI" id="CHEBI:57540"/>
    </ligand>
</feature>
<feature type="active site" description="Proton donor/acceptor" evidence="4">
    <location>
        <position position="82"/>
    </location>
</feature>
<dbReference type="GO" id="GO:0016639">
    <property type="term" value="F:oxidoreductase activity, acting on the CH-NH2 group of donors, NAD or NADP as acceptor"/>
    <property type="evidence" value="ECO:0007669"/>
    <property type="project" value="InterPro"/>
</dbReference>
<dbReference type="PANTHER" id="PTHR42722">
    <property type="entry name" value="LEUCINE DEHYDROGENASE"/>
    <property type="match status" value="1"/>
</dbReference>
<evidence type="ECO:0000256" key="1">
    <source>
        <dbReference type="ARBA" id="ARBA00006382"/>
    </source>
</evidence>
<dbReference type="STRING" id="758793.BRPE64_CCDS03050"/>
<keyword evidence="5" id="KW-0547">Nucleotide-binding</keyword>
<dbReference type="SMART" id="SM00839">
    <property type="entry name" value="ELFV_dehydrog"/>
    <property type="match status" value="1"/>
</dbReference>
<dbReference type="PRINTS" id="PR00082">
    <property type="entry name" value="GLFDHDRGNASE"/>
</dbReference>
<evidence type="ECO:0000259" key="7">
    <source>
        <dbReference type="SMART" id="SM00839"/>
    </source>
</evidence>